<protein>
    <submittedName>
        <fullName evidence="2">SAM-dependent methyltransferase</fullName>
    </submittedName>
</protein>
<evidence type="ECO:0000259" key="1">
    <source>
        <dbReference type="Pfam" id="PF08241"/>
    </source>
</evidence>
<dbReference type="STRING" id="238.BBD35_11350"/>
<name>A0A1T3INE3_ELIME</name>
<dbReference type="Proteomes" id="UP000188947">
    <property type="component" value="Unassembled WGS sequence"/>
</dbReference>
<keyword evidence="2" id="KW-0808">Transferase</keyword>
<dbReference type="OrthoDB" id="9804312at2"/>
<dbReference type="Pfam" id="PF08241">
    <property type="entry name" value="Methyltransf_11"/>
    <property type="match status" value="1"/>
</dbReference>
<organism evidence="2 3">
    <name type="scientific">Elizabethkingia meningoseptica</name>
    <name type="common">Chryseobacterium meningosepticum</name>
    <dbReference type="NCBI Taxonomy" id="238"/>
    <lineage>
        <taxon>Bacteria</taxon>
        <taxon>Pseudomonadati</taxon>
        <taxon>Bacteroidota</taxon>
        <taxon>Flavobacteriia</taxon>
        <taxon>Flavobacteriales</taxon>
        <taxon>Weeksellaceae</taxon>
        <taxon>Elizabethkingia</taxon>
    </lineage>
</organism>
<dbReference type="InterPro" id="IPR029063">
    <property type="entry name" value="SAM-dependent_MTases_sf"/>
</dbReference>
<dbReference type="Gene3D" id="3.40.50.150">
    <property type="entry name" value="Vaccinia Virus protein VP39"/>
    <property type="match status" value="1"/>
</dbReference>
<dbReference type="SUPFAM" id="SSF53335">
    <property type="entry name" value="S-adenosyl-L-methionine-dependent methyltransferases"/>
    <property type="match status" value="1"/>
</dbReference>
<dbReference type="InterPro" id="IPR013216">
    <property type="entry name" value="Methyltransf_11"/>
</dbReference>
<keyword evidence="3" id="KW-1185">Reference proteome</keyword>
<feature type="domain" description="Methyltransferase type 11" evidence="1">
    <location>
        <begin position="42"/>
        <end position="125"/>
    </location>
</feature>
<dbReference type="CDD" id="cd02440">
    <property type="entry name" value="AdoMet_MTases"/>
    <property type="match status" value="1"/>
</dbReference>
<dbReference type="RefSeq" id="WP_070904431.1">
    <property type="nucleotide sequence ID" value="NZ_CP016378.1"/>
</dbReference>
<reference evidence="2 3" key="1">
    <citation type="submission" date="2016-11" db="EMBL/GenBank/DDBJ databases">
        <title>Genome sequence and comparative genomic analysis of clinical strain Elizabethkingia meningoseptica 61421 PRCM.</title>
        <authorList>
            <person name="Wang M."/>
            <person name="Hu S."/>
            <person name="Cao L."/>
            <person name="Jiang T."/>
            <person name="Zhou Y."/>
            <person name="Ming D."/>
        </authorList>
    </citation>
    <scope>NUCLEOTIDE SEQUENCE [LARGE SCALE GENOMIC DNA]</scope>
    <source>
        <strain evidence="2 3">61421 PRCM</strain>
    </source>
</reference>
<dbReference type="GO" id="GO:0008757">
    <property type="term" value="F:S-adenosylmethionine-dependent methyltransferase activity"/>
    <property type="evidence" value="ECO:0007669"/>
    <property type="project" value="InterPro"/>
</dbReference>
<keyword evidence="2" id="KW-0489">Methyltransferase</keyword>
<accession>A0A1T3INE3</accession>
<dbReference type="AlphaFoldDB" id="A0A1T3INE3"/>
<comment type="caution">
    <text evidence="2">The sequence shown here is derived from an EMBL/GenBank/DDBJ whole genome shotgun (WGS) entry which is preliminary data.</text>
</comment>
<evidence type="ECO:0000313" key="3">
    <source>
        <dbReference type="Proteomes" id="UP000188947"/>
    </source>
</evidence>
<proteinExistence type="predicted"/>
<dbReference type="eggNOG" id="COG2227">
    <property type="taxonomic scope" value="Bacteria"/>
</dbReference>
<evidence type="ECO:0000313" key="2">
    <source>
        <dbReference type="EMBL" id="OOH94091.1"/>
    </source>
</evidence>
<dbReference type="EMBL" id="MPOG01000014">
    <property type="protein sequence ID" value="OOH94091.1"/>
    <property type="molecule type" value="Genomic_DNA"/>
</dbReference>
<sequence length="202" mass="23170">MNSFFDDVYGHEEYAYGKMPNEYLKEKLRDLKPGKILFPAEGEGRNAVYAAKSGWDVFCFDISANGCHKAKQLADEEGVTIDYSICGIDWLPYPKNSFDVIALIYPPKFKKSLIPFLKPGGFLIFESFSKRQLEFNRDNEFAGGPSDINQLYSTEEVREDFEDFRIIELCEKEVFLQEGIYHNGAGSVIRFFGEYKGEQNTL</sequence>
<dbReference type="GO" id="GO:0032259">
    <property type="term" value="P:methylation"/>
    <property type="evidence" value="ECO:0007669"/>
    <property type="project" value="UniProtKB-KW"/>
</dbReference>
<gene>
    <name evidence="2" type="ORF">BMF97_12030</name>
</gene>